<comment type="similarity">
    <text evidence="8">Belongs to the glycosyltransferase 2 family. CrtQ subfamily.</text>
</comment>
<evidence type="ECO:0000256" key="1">
    <source>
        <dbReference type="ARBA" id="ARBA00004236"/>
    </source>
</evidence>
<name>A0AAX3T4X7_9ACTN</name>
<evidence type="ECO:0000256" key="11">
    <source>
        <dbReference type="SAM" id="Phobius"/>
    </source>
</evidence>
<evidence type="ECO:0000256" key="6">
    <source>
        <dbReference type="ARBA" id="ARBA00037281"/>
    </source>
</evidence>
<reference evidence="13" key="2">
    <citation type="submission" date="2022-01" db="EMBL/GenBank/DDBJ databases">
        <authorList>
            <person name="Sanchez-Suarez J."/>
            <person name="Villamil L."/>
            <person name="Diaz L.E."/>
        </authorList>
    </citation>
    <scope>NUCLEOTIDE SEQUENCE</scope>
    <source>
        <strain evidence="13">EUFUS-Z928</strain>
    </source>
</reference>
<keyword evidence="11" id="KW-1133">Transmembrane helix</keyword>
<evidence type="ECO:0000256" key="10">
    <source>
        <dbReference type="SAM" id="MobiDB-lite"/>
    </source>
</evidence>
<dbReference type="PANTHER" id="PTHR43646">
    <property type="entry name" value="GLYCOSYLTRANSFERASE"/>
    <property type="match status" value="1"/>
</dbReference>
<reference evidence="13" key="1">
    <citation type="journal article" date="2022" name="Data Brief">
        <title>Draft genome sequence data of Gordonia hongkongensis strain EUFUS-Z928 isolated from the octocoral Eunicea fusca.</title>
        <authorList>
            <person name="Sanchez-Suarez J."/>
            <person name="Diaz L."/>
            <person name="Melo-Bolivar J."/>
            <person name="Villamil L."/>
        </authorList>
    </citation>
    <scope>NUCLEOTIDE SEQUENCE</scope>
    <source>
        <strain evidence="13">EUFUS-Z928</strain>
    </source>
</reference>
<keyword evidence="4 13" id="KW-0808">Transferase</keyword>
<evidence type="ECO:0000256" key="2">
    <source>
        <dbReference type="ARBA" id="ARBA00022475"/>
    </source>
</evidence>
<dbReference type="CDD" id="cd00761">
    <property type="entry name" value="Glyco_tranf_GTA_type"/>
    <property type="match status" value="1"/>
</dbReference>
<organism evidence="14 16">
    <name type="scientific">Gordonia hongkongensis</name>
    <dbReference type="NCBI Taxonomy" id="1701090"/>
    <lineage>
        <taxon>Bacteria</taxon>
        <taxon>Bacillati</taxon>
        <taxon>Actinomycetota</taxon>
        <taxon>Actinomycetes</taxon>
        <taxon>Mycobacteriales</taxon>
        <taxon>Gordoniaceae</taxon>
        <taxon>Gordonia</taxon>
    </lineage>
</organism>
<dbReference type="GO" id="GO:0005886">
    <property type="term" value="C:plasma membrane"/>
    <property type="evidence" value="ECO:0007669"/>
    <property type="project" value="UniProtKB-SubCell"/>
</dbReference>
<evidence type="ECO:0000256" key="8">
    <source>
        <dbReference type="ARBA" id="ARBA00038120"/>
    </source>
</evidence>
<keyword evidence="2" id="KW-1003">Cell membrane</keyword>
<evidence type="ECO:0000313" key="14">
    <source>
        <dbReference type="EMBL" id="WFP24010.1"/>
    </source>
</evidence>
<evidence type="ECO:0000256" key="4">
    <source>
        <dbReference type="ARBA" id="ARBA00022679"/>
    </source>
</evidence>
<keyword evidence="15" id="KW-1185">Reference proteome</keyword>
<dbReference type="AlphaFoldDB" id="A0AAX3T4X7"/>
<keyword evidence="11" id="KW-0812">Transmembrane</keyword>
<keyword evidence="5 11" id="KW-0472">Membrane</keyword>
<evidence type="ECO:0000256" key="7">
    <source>
        <dbReference type="ARBA" id="ARBA00037904"/>
    </source>
</evidence>
<dbReference type="Gene3D" id="3.90.550.10">
    <property type="entry name" value="Spore Coat Polysaccharide Biosynthesis Protein SpsA, Chain A"/>
    <property type="match status" value="1"/>
</dbReference>
<sequence length="298" mass="33553">MPTLSVVIPAFNEEENLGPCLDRLLAQTVPIDEIIVVNNCSTDRTVDIADDYATRHASVRRIDEPRPGIHVARRCGLDNATSEILAKVDADTRVPALWAEVGIRFFDSNADGGPETAAPRDASTDTDSPAAKTGNFGALTGPFLMHDAPMYERQQRIATKSYRKLANGGPIQSVHGPAYFIRGDAWRTIRDDLHDHDPIWEDLDIGLALQNHGLGVYFDPRLLADSSCRRLRFTPWRNIRYALGGIHTARAHGQRKVAAAMALNLPFRLAMYVYFWLLLRPWDNETRTWRPYRFFRSA</sequence>
<dbReference type="Pfam" id="PF00535">
    <property type="entry name" value="Glycos_transf_2"/>
    <property type="match status" value="1"/>
</dbReference>
<accession>A0AAX3T4X7</accession>
<dbReference type="Proteomes" id="UP001213504">
    <property type="component" value="Chromosome"/>
</dbReference>
<comment type="pathway">
    <text evidence="7">Carotenoid biosynthesis; staphyloxanthin biosynthesis; staphyloxanthin from farnesyl diphosphate: step 4/5.</text>
</comment>
<feature type="region of interest" description="Disordered" evidence="10">
    <location>
        <begin position="109"/>
        <end position="130"/>
    </location>
</feature>
<evidence type="ECO:0000256" key="5">
    <source>
        <dbReference type="ARBA" id="ARBA00023136"/>
    </source>
</evidence>
<dbReference type="InterPro" id="IPR001173">
    <property type="entry name" value="Glyco_trans_2-like"/>
</dbReference>
<evidence type="ECO:0000313" key="13">
    <source>
        <dbReference type="EMBL" id="MDF6101202.1"/>
    </source>
</evidence>
<comment type="subcellular location">
    <subcellularLocation>
        <location evidence="1">Cell membrane</location>
    </subcellularLocation>
</comment>
<evidence type="ECO:0000256" key="3">
    <source>
        <dbReference type="ARBA" id="ARBA00022676"/>
    </source>
</evidence>
<feature type="transmembrane region" description="Helical" evidence="11">
    <location>
        <begin position="257"/>
        <end position="279"/>
    </location>
</feature>
<dbReference type="GO" id="GO:0016757">
    <property type="term" value="F:glycosyltransferase activity"/>
    <property type="evidence" value="ECO:0007669"/>
    <property type="project" value="UniProtKB-KW"/>
</dbReference>
<dbReference type="InterPro" id="IPR029044">
    <property type="entry name" value="Nucleotide-diphossugar_trans"/>
</dbReference>
<keyword evidence="3 13" id="KW-0328">Glycosyltransferase</keyword>
<evidence type="ECO:0000256" key="9">
    <source>
        <dbReference type="ARBA" id="ARBA00040345"/>
    </source>
</evidence>
<evidence type="ECO:0000313" key="16">
    <source>
        <dbReference type="Proteomes" id="UP001213504"/>
    </source>
</evidence>
<evidence type="ECO:0000313" key="15">
    <source>
        <dbReference type="Proteomes" id="UP001152308"/>
    </source>
</evidence>
<dbReference type="EMBL" id="JAKJLQ010000005">
    <property type="protein sequence ID" value="MDF6101202.1"/>
    <property type="molecule type" value="Genomic_DNA"/>
</dbReference>
<dbReference type="PANTHER" id="PTHR43646:SF2">
    <property type="entry name" value="GLYCOSYLTRANSFERASE 2-LIKE DOMAIN-CONTAINING PROTEIN"/>
    <property type="match status" value="1"/>
</dbReference>
<dbReference type="Proteomes" id="UP001152308">
    <property type="component" value="Unassembled WGS sequence"/>
</dbReference>
<dbReference type="RefSeq" id="WP_165629700.1">
    <property type="nucleotide sequence ID" value="NZ_CBDRNE010000004.1"/>
</dbReference>
<gene>
    <name evidence="13" type="ORF">L2299_09055</name>
    <name evidence="14" type="ORF">P9A14_18005</name>
</gene>
<dbReference type="EMBL" id="CP121270">
    <property type="protein sequence ID" value="WFP24010.1"/>
    <property type="molecule type" value="Genomic_DNA"/>
</dbReference>
<reference evidence="14" key="3">
    <citation type="submission" date="2023-04" db="EMBL/GenBank/DDBJ databases">
        <title>Complete genome sequence of a phthalic acid esters degrading bacterial strain.</title>
        <authorList>
            <person name="Weng L."/>
            <person name="Jia Y."/>
            <person name="Ren L."/>
        </authorList>
    </citation>
    <scope>NUCLEOTIDE SEQUENCE</scope>
    <source>
        <strain evidence="14">RL-LY01</strain>
    </source>
</reference>
<protein>
    <recommendedName>
        <fullName evidence="9">4,4'-diaponeurosporenoate glycosyltransferase</fullName>
    </recommendedName>
</protein>
<comment type="function">
    <text evidence="6">Catalyzes the glycosylation of 4,4'-diaponeurosporenoate, i.e. the esterification of glucose at the C1'' position with the carboxyl group of 4,4'-diaponeurosporenic acid, to form glycosyl-4,4'-diaponeurosporenoate. This is a step in the biosynthesis of staphyloxanthin, an orange pigment present in most staphylococci strains.</text>
</comment>
<proteinExistence type="inferred from homology"/>
<evidence type="ECO:0000259" key="12">
    <source>
        <dbReference type="Pfam" id="PF00535"/>
    </source>
</evidence>
<feature type="domain" description="Glycosyltransferase 2-like" evidence="12">
    <location>
        <begin position="5"/>
        <end position="110"/>
    </location>
</feature>
<dbReference type="SUPFAM" id="SSF53448">
    <property type="entry name" value="Nucleotide-diphospho-sugar transferases"/>
    <property type="match status" value="1"/>
</dbReference>